<dbReference type="SMR" id="A0A7M7GFA1"/>
<keyword evidence="7" id="KW-1185">Reference proteome</keyword>
<dbReference type="PANTHER" id="PTHR20922:SF13">
    <property type="entry name" value="DNL-TYPE ZINC FINGER PROTEIN"/>
    <property type="match status" value="1"/>
</dbReference>
<feature type="domain" description="DNL-type" evidence="5">
    <location>
        <begin position="74"/>
        <end position="170"/>
    </location>
</feature>
<organism evidence="6 7">
    <name type="scientific">Nasonia vitripennis</name>
    <name type="common">Parasitic wasp</name>
    <dbReference type="NCBI Taxonomy" id="7425"/>
    <lineage>
        <taxon>Eukaryota</taxon>
        <taxon>Metazoa</taxon>
        <taxon>Ecdysozoa</taxon>
        <taxon>Arthropoda</taxon>
        <taxon>Hexapoda</taxon>
        <taxon>Insecta</taxon>
        <taxon>Pterygota</taxon>
        <taxon>Neoptera</taxon>
        <taxon>Endopterygota</taxon>
        <taxon>Hymenoptera</taxon>
        <taxon>Apocrita</taxon>
        <taxon>Proctotrupomorpha</taxon>
        <taxon>Chalcidoidea</taxon>
        <taxon>Pteromalidae</taxon>
        <taxon>Pteromalinae</taxon>
        <taxon>Nasonia</taxon>
    </lineage>
</organism>
<dbReference type="PANTHER" id="PTHR20922">
    <property type="entry name" value="DNL-TYPE ZINC FINGER PROTEIN"/>
    <property type="match status" value="1"/>
</dbReference>
<evidence type="ECO:0000259" key="5">
    <source>
        <dbReference type="PROSITE" id="PS51501"/>
    </source>
</evidence>
<protein>
    <recommendedName>
        <fullName evidence="5">DNL-type domain-containing protein</fullName>
    </recommendedName>
</protein>
<evidence type="ECO:0000313" key="6">
    <source>
        <dbReference type="EnsemblMetazoa" id="XP_003426587"/>
    </source>
</evidence>
<dbReference type="OrthoDB" id="512667at2759"/>
<dbReference type="KEGG" id="nvi:100121151"/>
<evidence type="ECO:0000313" key="7">
    <source>
        <dbReference type="Proteomes" id="UP000002358"/>
    </source>
</evidence>
<evidence type="ECO:0000256" key="4">
    <source>
        <dbReference type="PROSITE-ProRule" id="PRU00834"/>
    </source>
</evidence>
<dbReference type="Pfam" id="PF05180">
    <property type="entry name" value="zf-DNL"/>
    <property type="match status" value="1"/>
</dbReference>
<dbReference type="InParanoid" id="A0A7M7GFA1"/>
<accession>A0A7M7GFA1</accession>
<reference evidence="6" key="1">
    <citation type="submission" date="2021-01" db="UniProtKB">
        <authorList>
            <consortium name="EnsemblMetazoa"/>
        </authorList>
    </citation>
    <scope>IDENTIFICATION</scope>
</reference>
<dbReference type="EnsemblMetazoa" id="XM_003426539">
    <property type="protein sequence ID" value="XP_003426587"/>
    <property type="gene ID" value="LOC100121151"/>
</dbReference>
<keyword evidence="1" id="KW-0479">Metal-binding</keyword>
<dbReference type="GO" id="GO:0030150">
    <property type="term" value="P:protein import into mitochondrial matrix"/>
    <property type="evidence" value="ECO:0007669"/>
    <property type="project" value="TreeGrafter"/>
</dbReference>
<keyword evidence="3" id="KW-0862">Zinc</keyword>
<dbReference type="PROSITE" id="PS51501">
    <property type="entry name" value="ZF_DNL"/>
    <property type="match status" value="1"/>
</dbReference>
<dbReference type="AlphaFoldDB" id="A0A7M7GFA1"/>
<dbReference type="FunCoup" id="A0A7M7GFA1">
    <property type="interactions" value="46"/>
</dbReference>
<dbReference type="RefSeq" id="XP_003426587.1">
    <property type="nucleotide sequence ID" value="XM_003426539.5"/>
</dbReference>
<dbReference type="GeneID" id="100121151"/>
<keyword evidence="2 4" id="KW-0863">Zinc-finger</keyword>
<name>A0A7M7GFA1_NASVI</name>
<sequence>MFLSRRVLSLGLRMTLKHLQDNVTTMQNLRKPSIFTIQHNNLSLSRRIWAEANNQPALEEEKKEEEPEKQQLGTIEGKLQLAFTCKKCNTRNNKIISKHAYQKGVVIIRCDGCKNNHLIADNLGWFEPGGTRNIESILKKKGETVRRIRNGYDGYFEAVANEEVLRIQRQMKEARSEDGVKLVEEVEEVVKVKYEKVGEPKN</sequence>
<dbReference type="InterPro" id="IPR024158">
    <property type="entry name" value="Mt_import_TIM15"/>
</dbReference>
<dbReference type="InterPro" id="IPR007853">
    <property type="entry name" value="Znf_DNL-typ"/>
</dbReference>
<dbReference type="GO" id="GO:0050821">
    <property type="term" value="P:protein stabilization"/>
    <property type="evidence" value="ECO:0007669"/>
    <property type="project" value="TreeGrafter"/>
</dbReference>
<evidence type="ECO:0000256" key="2">
    <source>
        <dbReference type="ARBA" id="ARBA00022771"/>
    </source>
</evidence>
<dbReference type="GO" id="GO:0005739">
    <property type="term" value="C:mitochondrion"/>
    <property type="evidence" value="ECO:0007669"/>
    <property type="project" value="TreeGrafter"/>
</dbReference>
<evidence type="ECO:0000256" key="3">
    <source>
        <dbReference type="ARBA" id="ARBA00022833"/>
    </source>
</evidence>
<dbReference type="GO" id="GO:0051087">
    <property type="term" value="F:protein-folding chaperone binding"/>
    <property type="evidence" value="ECO:0007669"/>
    <property type="project" value="TreeGrafter"/>
</dbReference>
<dbReference type="GO" id="GO:0008270">
    <property type="term" value="F:zinc ion binding"/>
    <property type="evidence" value="ECO:0007669"/>
    <property type="project" value="UniProtKB-KW"/>
</dbReference>
<dbReference type="GO" id="GO:0006457">
    <property type="term" value="P:protein folding"/>
    <property type="evidence" value="ECO:0007669"/>
    <property type="project" value="TreeGrafter"/>
</dbReference>
<evidence type="ECO:0000256" key="1">
    <source>
        <dbReference type="ARBA" id="ARBA00022723"/>
    </source>
</evidence>
<dbReference type="Proteomes" id="UP000002358">
    <property type="component" value="Chromosome 5"/>
</dbReference>
<proteinExistence type="predicted"/>